<feature type="binding site" evidence="11">
    <location>
        <position position="256"/>
    </location>
    <ligand>
        <name>ATP</name>
        <dbReference type="ChEBI" id="CHEBI:30616"/>
    </ligand>
</feature>
<dbReference type="FunFam" id="3.40.50.300:FF:000009">
    <property type="entry name" value="CTP synthase"/>
    <property type="match status" value="1"/>
</dbReference>
<dbReference type="CDD" id="cd03113">
    <property type="entry name" value="CTPS_N"/>
    <property type="match status" value="1"/>
</dbReference>
<keyword evidence="8 11" id="KW-0315">Glutamine amidotransferase</keyword>
<dbReference type="GO" id="GO:0097268">
    <property type="term" value="C:cytoophidium"/>
    <property type="evidence" value="ECO:0007669"/>
    <property type="project" value="UniProtKB-ARBA"/>
</dbReference>
<dbReference type="EMBL" id="SOEZ01000044">
    <property type="protein sequence ID" value="TFB51104.1"/>
    <property type="molecule type" value="Genomic_DNA"/>
</dbReference>
<dbReference type="InterPro" id="IPR017926">
    <property type="entry name" value="GATASE"/>
</dbReference>
<dbReference type="InterPro" id="IPR029062">
    <property type="entry name" value="Class_I_gatase-like"/>
</dbReference>
<evidence type="ECO:0000256" key="1">
    <source>
        <dbReference type="ARBA" id="ARBA00005171"/>
    </source>
</evidence>
<feature type="active site" description="Nucleophile; for glutamine hydrolysis" evidence="11">
    <location>
        <position position="396"/>
    </location>
</feature>
<comment type="function">
    <text evidence="11">Catalyzes the ATP-dependent amination of UTP to CTP with either L-glutamine or ammonia as the source of nitrogen. Regulates intracellular CTP levels through interactions with the four ribonucleotide triphosphates.</text>
</comment>
<evidence type="ECO:0000256" key="9">
    <source>
        <dbReference type="ARBA" id="ARBA00022975"/>
    </source>
</evidence>
<dbReference type="UniPathway" id="UPA00159">
    <property type="reaction ID" value="UER00277"/>
</dbReference>
<keyword evidence="6 11" id="KW-0067">ATP-binding</keyword>
<feature type="binding site" evidence="11">
    <location>
        <position position="84"/>
    </location>
    <ligand>
        <name>ATP</name>
        <dbReference type="ChEBI" id="CHEBI:30616"/>
    </ligand>
</feature>
<organism evidence="14 15">
    <name type="scientific">Cryobacterium tagatosivorans</name>
    <dbReference type="NCBI Taxonomy" id="1259199"/>
    <lineage>
        <taxon>Bacteria</taxon>
        <taxon>Bacillati</taxon>
        <taxon>Actinomycetota</taxon>
        <taxon>Actinomycetes</taxon>
        <taxon>Micrococcales</taxon>
        <taxon>Microbacteriaceae</taxon>
        <taxon>Cryobacterium</taxon>
    </lineage>
</organism>
<name>A0A4R8UDV0_9MICO</name>
<comment type="catalytic activity">
    <reaction evidence="11">
        <text>L-glutamine + H2O = L-glutamate + NH4(+)</text>
        <dbReference type="Rhea" id="RHEA:15889"/>
        <dbReference type="ChEBI" id="CHEBI:15377"/>
        <dbReference type="ChEBI" id="CHEBI:28938"/>
        <dbReference type="ChEBI" id="CHEBI:29985"/>
        <dbReference type="ChEBI" id="CHEBI:58359"/>
    </reaction>
</comment>
<feature type="binding site" evidence="11">
    <location>
        <begin position="27"/>
        <end position="32"/>
    </location>
    <ligand>
        <name>ATP</name>
        <dbReference type="ChEBI" id="CHEBI:30616"/>
    </ligand>
</feature>
<dbReference type="SUPFAM" id="SSF52317">
    <property type="entry name" value="Class I glutamine amidotransferase-like"/>
    <property type="match status" value="1"/>
</dbReference>
<evidence type="ECO:0000256" key="6">
    <source>
        <dbReference type="ARBA" id="ARBA00022840"/>
    </source>
</evidence>
<comment type="subunit">
    <text evidence="11">Homotetramer.</text>
</comment>
<dbReference type="SUPFAM" id="SSF52540">
    <property type="entry name" value="P-loop containing nucleoside triphosphate hydrolases"/>
    <property type="match status" value="1"/>
</dbReference>
<evidence type="ECO:0000259" key="13">
    <source>
        <dbReference type="Pfam" id="PF06418"/>
    </source>
</evidence>
<evidence type="ECO:0000256" key="4">
    <source>
        <dbReference type="ARBA" id="ARBA00022723"/>
    </source>
</evidence>
<evidence type="ECO:0000313" key="15">
    <source>
        <dbReference type="Proteomes" id="UP000297866"/>
    </source>
</evidence>
<feature type="binding site" evidence="11">
    <location>
        <position position="26"/>
    </location>
    <ligand>
        <name>UTP</name>
        <dbReference type="ChEBI" id="CHEBI:46398"/>
    </ligand>
</feature>
<dbReference type="GO" id="GO:0042802">
    <property type="term" value="F:identical protein binding"/>
    <property type="evidence" value="ECO:0007669"/>
    <property type="project" value="TreeGrafter"/>
</dbReference>
<dbReference type="OrthoDB" id="9801107at2"/>
<dbReference type="FunFam" id="3.40.50.880:FF:000002">
    <property type="entry name" value="CTP synthase"/>
    <property type="match status" value="1"/>
</dbReference>
<dbReference type="Proteomes" id="UP000297866">
    <property type="component" value="Unassembled WGS sequence"/>
</dbReference>
<keyword evidence="15" id="KW-1185">Reference proteome</keyword>
<feature type="active site" evidence="11">
    <location>
        <position position="527"/>
    </location>
</feature>
<reference evidence="14 15" key="1">
    <citation type="submission" date="2019-03" db="EMBL/GenBank/DDBJ databases">
        <title>Genomics of glacier-inhabiting Cryobacterium strains.</title>
        <authorList>
            <person name="Liu Q."/>
            <person name="Xin Y.-H."/>
        </authorList>
    </citation>
    <scope>NUCLEOTIDE SEQUENCE [LARGE SCALE GENOMIC DNA]</scope>
    <source>
        <strain evidence="14 15">Sr47</strain>
    </source>
</reference>
<evidence type="ECO:0000256" key="8">
    <source>
        <dbReference type="ARBA" id="ARBA00022962"/>
    </source>
</evidence>
<accession>A0A4R8UDV0</accession>
<feature type="binding site" evidence="11">
    <location>
        <position position="26"/>
    </location>
    <ligand>
        <name>CTP</name>
        <dbReference type="ChEBI" id="CHEBI:37563"/>
        <note>allosteric inhibitor</note>
    </ligand>
</feature>
<keyword evidence="9 11" id="KW-0665">Pyrimidine biosynthesis</keyword>
<comment type="similarity">
    <text evidence="2 11">Belongs to the CTP synthase family.</text>
</comment>
<comment type="catalytic activity">
    <reaction evidence="11">
        <text>UTP + NH4(+) + ATP = CTP + ADP + phosphate + 2 H(+)</text>
        <dbReference type="Rhea" id="RHEA:16597"/>
        <dbReference type="ChEBI" id="CHEBI:15378"/>
        <dbReference type="ChEBI" id="CHEBI:28938"/>
        <dbReference type="ChEBI" id="CHEBI:30616"/>
        <dbReference type="ChEBI" id="CHEBI:37563"/>
        <dbReference type="ChEBI" id="CHEBI:43474"/>
        <dbReference type="ChEBI" id="CHEBI:46398"/>
        <dbReference type="ChEBI" id="CHEBI:456216"/>
    </reaction>
</comment>
<dbReference type="CDD" id="cd01746">
    <property type="entry name" value="GATase1_CTP_Synthase"/>
    <property type="match status" value="1"/>
</dbReference>
<feature type="binding site" evidence="11">
    <location>
        <begin position="162"/>
        <end position="164"/>
    </location>
    <ligand>
        <name>CTP</name>
        <dbReference type="ChEBI" id="CHEBI:37563"/>
        <note>allosteric inhibitor</note>
    </ligand>
</feature>
<keyword evidence="3 11" id="KW-0436">Ligase</keyword>
<dbReference type="AlphaFoldDB" id="A0A4R8UDV0"/>
<dbReference type="NCBIfam" id="NF003792">
    <property type="entry name" value="PRK05380.1"/>
    <property type="match status" value="1"/>
</dbReference>
<feature type="domain" description="Glutamine amidotransferase" evidence="12">
    <location>
        <begin position="316"/>
        <end position="545"/>
    </location>
</feature>
<dbReference type="GO" id="GO:0003883">
    <property type="term" value="F:CTP synthase activity"/>
    <property type="evidence" value="ECO:0007669"/>
    <property type="project" value="UniProtKB-UniRule"/>
</dbReference>
<dbReference type="InterPro" id="IPR017456">
    <property type="entry name" value="CTP_synthase_N"/>
</dbReference>
<feature type="domain" description="CTP synthase N-terminal" evidence="13">
    <location>
        <begin position="16"/>
        <end position="281"/>
    </location>
</feature>
<feature type="binding site" evidence="11">
    <location>
        <position position="155"/>
    </location>
    <ligand>
        <name>Mg(2+)</name>
        <dbReference type="ChEBI" id="CHEBI:18420"/>
    </ligand>
</feature>
<evidence type="ECO:0000313" key="14">
    <source>
        <dbReference type="EMBL" id="TFB51104.1"/>
    </source>
</evidence>
<feature type="region of interest" description="Amidoligase domain" evidence="11">
    <location>
        <begin position="1"/>
        <end position="281"/>
    </location>
</feature>
<dbReference type="PANTHER" id="PTHR11550:SF0">
    <property type="entry name" value="CTP SYNTHASE-RELATED"/>
    <property type="match status" value="1"/>
</dbReference>
<protein>
    <recommendedName>
        <fullName evidence="11">CTP synthase</fullName>
        <ecNumber evidence="11">6.3.4.2</ecNumber>
    </recommendedName>
    <alternativeName>
        <fullName evidence="11">Cytidine 5'-triphosphate synthase</fullName>
    </alternativeName>
    <alternativeName>
        <fullName evidence="11">Cytidine triphosphate synthetase</fullName>
        <shortName evidence="11">CTP synthetase</shortName>
        <shortName evidence="11">CTPS</shortName>
    </alternativeName>
    <alternativeName>
        <fullName evidence="11">UTP--ammonia ligase</fullName>
    </alternativeName>
</protein>
<gene>
    <name evidence="11" type="primary">pyrG</name>
    <name evidence="14" type="ORF">E3O23_09215</name>
</gene>
<keyword evidence="7 11" id="KW-0460">Magnesium</keyword>
<dbReference type="GO" id="GO:0005829">
    <property type="term" value="C:cytosol"/>
    <property type="evidence" value="ECO:0007669"/>
    <property type="project" value="TreeGrafter"/>
</dbReference>
<dbReference type="HAMAP" id="MF_01227">
    <property type="entry name" value="PyrG"/>
    <property type="match status" value="1"/>
</dbReference>
<comment type="caution">
    <text evidence="14">The sequence shown here is derived from an EMBL/GenBank/DDBJ whole genome shotgun (WGS) entry which is preliminary data.</text>
</comment>
<dbReference type="GO" id="GO:0005524">
    <property type="term" value="F:ATP binding"/>
    <property type="evidence" value="ECO:0007669"/>
    <property type="project" value="UniProtKB-KW"/>
</dbReference>
<dbReference type="GO" id="GO:0019856">
    <property type="term" value="P:pyrimidine nucleobase biosynthetic process"/>
    <property type="evidence" value="ECO:0007669"/>
    <property type="project" value="TreeGrafter"/>
</dbReference>
<feature type="binding site" evidence="11">
    <location>
        <position position="238"/>
    </location>
    <ligand>
        <name>CTP</name>
        <dbReference type="ChEBI" id="CHEBI:37563"/>
        <note>allosteric inhibitor</note>
    </ligand>
</feature>
<dbReference type="EC" id="6.3.4.2" evidence="11"/>
<feature type="binding site" evidence="11">
    <location>
        <position position="238"/>
    </location>
    <ligand>
        <name>UTP</name>
        <dbReference type="ChEBI" id="CHEBI:46398"/>
    </ligand>
</feature>
<feature type="active site" evidence="11">
    <location>
        <position position="529"/>
    </location>
</feature>
<feature type="binding site" evidence="11">
    <location>
        <position position="420"/>
    </location>
    <ligand>
        <name>L-glutamine</name>
        <dbReference type="ChEBI" id="CHEBI:58359"/>
    </ligand>
</feature>
<dbReference type="InterPro" id="IPR033828">
    <property type="entry name" value="GATase1_CTP_Synthase"/>
</dbReference>
<feature type="binding site" evidence="11">
    <location>
        <begin position="202"/>
        <end position="207"/>
    </location>
    <ligand>
        <name>CTP</name>
        <dbReference type="ChEBI" id="CHEBI:37563"/>
        <note>allosteric inhibitor</note>
    </ligand>
</feature>
<dbReference type="InterPro" id="IPR027417">
    <property type="entry name" value="P-loop_NTPase"/>
</dbReference>
<dbReference type="Pfam" id="PF06418">
    <property type="entry name" value="CTP_synth_N"/>
    <property type="match status" value="1"/>
</dbReference>
<evidence type="ECO:0000256" key="3">
    <source>
        <dbReference type="ARBA" id="ARBA00022598"/>
    </source>
</evidence>
<evidence type="ECO:0000256" key="2">
    <source>
        <dbReference type="ARBA" id="ARBA00007533"/>
    </source>
</evidence>
<feature type="binding site" evidence="11">
    <location>
        <position position="84"/>
    </location>
    <ligand>
        <name>Mg(2+)</name>
        <dbReference type="ChEBI" id="CHEBI:18420"/>
    </ligand>
</feature>
<dbReference type="GO" id="GO:0004359">
    <property type="term" value="F:glutaminase activity"/>
    <property type="evidence" value="ECO:0007669"/>
    <property type="project" value="RHEA"/>
</dbReference>
<keyword evidence="4 11" id="KW-0479">Metal-binding</keyword>
<keyword evidence="5 11" id="KW-0547">Nucleotide-binding</keyword>
<evidence type="ECO:0000256" key="7">
    <source>
        <dbReference type="ARBA" id="ARBA00022842"/>
    </source>
</evidence>
<comment type="miscellaneous">
    <text evidence="11">CTPSs have evolved a hybrid strategy for distinguishing between UTP and CTP. The overlapping regions of the product feedback inhibitory and substrate sites recognize a common feature in both compounds, the triphosphate moiety. To differentiate isosteric substrate and product pyrimidine rings, an additional pocket far from the expected kinase/ligase catalytic site, specifically recognizes the cytosine and ribose portions of the product inhibitor.</text>
</comment>
<dbReference type="GO" id="GO:0046872">
    <property type="term" value="F:metal ion binding"/>
    <property type="evidence" value="ECO:0007669"/>
    <property type="project" value="UniProtKB-KW"/>
</dbReference>
<dbReference type="Gene3D" id="3.40.50.300">
    <property type="entry name" value="P-loop containing nucleotide triphosphate hydrolases"/>
    <property type="match status" value="1"/>
</dbReference>
<dbReference type="Pfam" id="PF00117">
    <property type="entry name" value="GATase"/>
    <property type="match status" value="1"/>
</dbReference>
<proteinExistence type="inferred from homology"/>
<dbReference type="GO" id="GO:0044210">
    <property type="term" value="P:'de novo' CTP biosynthetic process"/>
    <property type="evidence" value="ECO:0007669"/>
    <property type="project" value="UniProtKB-UniRule"/>
</dbReference>
<dbReference type="InterPro" id="IPR004468">
    <property type="entry name" value="CTP_synthase"/>
</dbReference>
<evidence type="ECO:0000256" key="5">
    <source>
        <dbReference type="ARBA" id="ARBA00022741"/>
    </source>
</evidence>
<comment type="activity regulation">
    <text evidence="11">Allosterically activated by GTP, when glutamine is the substrate; GTP has no effect on the reaction when ammonia is the substrate. The allosteric effector GTP functions by stabilizing the protein conformation that binds the tetrahedral intermediate(s) formed during glutamine hydrolysis. Inhibited by the product CTP, via allosteric rather than competitive inhibition.</text>
</comment>
<evidence type="ECO:0000256" key="10">
    <source>
        <dbReference type="ARBA" id="ARBA00047781"/>
    </source>
</evidence>
<dbReference type="PROSITE" id="PS51273">
    <property type="entry name" value="GATASE_TYPE_1"/>
    <property type="match status" value="1"/>
</dbReference>
<dbReference type="Gene3D" id="3.40.50.880">
    <property type="match status" value="1"/>
</dbReference>
<dbReference type="NCBIfam" id="TIGR00337">
    <property type="entry name" value="PyrG"/>
    <property type="match status" value="1"/>
</dbReference>
<comment type="pathway">
    <text evidence="1 11">Pyrimidine metabolism; CTP biosynthesis via de novo pathway; CTP from UDP: step 2/2.</text>
</comment>
<feature type="binding site" evidence="11">
    <location>
        <begin position="202"/>
        <end position="207"/>
    </location>
    <ligand>
        <name>UTP</name>
        <dbReference type="ChEBI" id="CHEBI:46398"/>
    </ligand>
</feature>
<sequence length="564" mass="61892">MNADNSDDIDLNKAVKHIFVTGGVVSSLGKGLTAASLGNLLTARGLRVVMQKLDPYLNVDPGTMNPFQHGEVFVTDDGAETDLDIGHYERFLDINLNQAANVTTGQVYSQVIAKERRGEYLGDTVQVIPHITDEIKRRMRLQAGDEPRPHVIITEIGGTVGDIESQPFIEAARQVRHELGRKNVFFVHVSLVPFMAASGEQKTKPTQHSVAALRSIGIQPDALVLRSDRPVSESNKRKIALMCDVDEDAVVNAIDVPSIYEIPTMLHDQGLDAYIIDKLDLPAEDVDWSAWQKVLDAVREPKHEVTIGLVGKYIDLPDAYLSVTEALRAGGFAHQTKVKINWIPSDECETEEGASRMLGELDGILVPGGFGVRGIEGKLGALRFARENGIPTLGLCLGLQCMVIEYARNKAGLAGASSSEFDIDTEFPVIATMEEQVEIIAGGDLGGTMRLGLYPAKLAAGSLVEEMYGAAEASERHRHRYEVNNAYREQISDAGLWFSGTSPDRHLVEYVELKREEHPFYVGTQAHPELRSRPSKAHPLFRGLIGAALDRQQASRLFEVKEDA</sequence>
<evidence type="ECO:0000259" key="12">
    <source>
        <dbReference type="Pfam" id="PF00117"/>
    </source>
</evidence>
<dbReference type="PANTHER" id="PTHR11550">
    <property type="entry name" value="CTP SYNTHASE"/>
    <property type="match status" value="1"/>
</dbReference>
<comment type="catalytic activity">
    <reaction evidence="10 11">
        <text>UTP + L-glutamine + ATP + H2O = CTP + L-glutamate + ADP + phosphate + 2 H(+)</text>
        <dbReference type="Rhea" id="RHEA:26426"/>
        <dbReference type="ChEBI" id="CHEBI:15377"/>
        <dbReference type="ChEBI" id="CHEBI:15378"/>
        <dbReference type="ChEBI" id="CHEBI:29985"/>
        <dbReference type="ChEBI" id="CHEBI:30616"/>
        <dbReference type="ChEBI" id="CHEBI:37563"/>
        <dbReference type="ChEBI" id="CHEBI:43474"/>
        <dbReference type="ChEBI" id="CHEBI:46398"/>
        <dbReference type="ChEBI" id="CHEBI:58359"/>
        <dbReference type="ChEBI" id="CHEBI:456216"/>
        <dbReference type="EC" id="6.3.4.2"/>
    </reaction>
</comment>
<feature type="binding site" evidence="11">
    <location>
        <position position="480"/>
    </location>
    <ligand>
        <name>L-glutamine</name>
        <dbReference type="ChEBI" id="CHEBI:58359"/>
    </ligand>
</feature>
<evidence type="ECO:0000256" key="11">
    <source>
        <dbReference type="HAMAP-Rule" id="MF_01227"/>
    </source>
</evidence>
<feature type="binding site" evidence="11">
    <location>
        <position position="369"/>
    </location>
    <ligand>
        <name>L-glutamine</name>
        <dbReference type="ChEBI" id="CHEBI:58359"/>
    </ligand>
</feature>
<comment type="caution">
    <text evidence="11">Lacks conserved residue(s) required for the propagation of feature annotation.</text>
</comment>
<feature type="binding site" evidence="11">
    <location>
        <begin position="397"/>
        <end position="400"/>
    </location>
    <ligand>
        <name>L-glutamine</name>
        <dbReference type="ChEBI" id="CHEBI:58359"/>
    </ligand>
</feature>